<evidence type="ECO:0000313" key="1">
    <source>
        <dbReference type="EMBL" id="STY94330.1"/>
    </source>
</evidence>
<reference evidence="1 2" key="1">
    <citation type="submission" date="2018-06" db="EMBL/GenBank/DDBJ databases">
        <authorList>
            <consortium name="Pathogen Informatics"/>
            <person name="Doyle S."/>
        </authorList>
    </citation>
    <scope>NUCLEOTIDE SEQUENCE [LARGE SCALE GENOMIC DNA]</scope>
    <source>
        <strain evidence="1 2">NCTC11091</strain>
    </source>
</reference>
<gene>
    <name evidence="1" type="ORF">NCTC11091_00090</name>
</gene>
<sequence length="43" mass="5184">MNYYLINKINIKLNETIFSFRNSKIYKIQDRKVVVKNGSFFVP</sequence>
<name>A0A378Q0I8_9GAMM</name>
<protein>
    <submittedName>
        <fullName evidence="1">Uncharacterized protein</fullName>
    </submittedName>
</protein>
<proteinExistence type="predicted"/>
<organism evidence="1 2">
    <name type="scientific">Faucicola atlantae</name>
    <dbReference type="NCBI Taxonomy" id="34059"/>
    <lineage>
        <taxon>Bacteria</taxon>
        <taxon>Pseudomonadati</taxon>
        <taxon>Pseudomonadota</taxon>
        <taxon>Gammaproteobacteria</taxon>
        <taxon>Moraxellales</taxon>
        <taxon>Moraxellaceae</taxon>
        <taxon>Faucicola</taxon>
    </lineage>
</organism>
<evidence type="ECO:0000313" key="2">
    <source>
        <dbReference type="Proteomes" id="UP000255193"/>
    </source>
</evidence>
<dbReference type="AlphaFoldDB" id="A0A378Q0I8"/>
<dbReference type="EMBL" id="UGQA01000001">
    <property type="protein sequence ID" value="STY94330.1"/>
    <property type="molecule type" value="Genomic_DNA"/>
</dbReference>
<dbReference type="Proteomes" id="UP000255193">
    <property type="component" value="Unassembled WGS sequence"/>
</dbReference>
<accession>A0A378Q0I8</accession>